<dbReference type="Pfam" id="PF12833">
    <property type="entry name" value="HTH_18"/>
    <property type="match status" value="1"/>
</dbReference>
<dbReference type="Gene3D" id="1.10.10.60">
    <property type="entry name" value="Homeodomain-like"/>
    <property type="match status" value="2"/>
</dbReference>
<evidence type="ECO:0000259" key="4">
    <source>
        <dbReference type="PROSITE" id="PS01124"/>
    </source>
</evidence>
<dbReference type="InterPro" id="IPR003313">
    <property type="entry name" value="AraC-bd"/>
</dbReference>
<dbReference type="InterPro" id="IPR037923">
    <property type="entry name" value="HTH-like"/>
</dbReference>
<keyword evidence="3" id="KW-0804">Transcription</keyword>
<dbReference type="SUPFAM" id="SSF46689">
    <property type="entry name" value="Homeodomain-like"/>
    <property type="match status" value="2"/>
</dbReference>
<keyword evidence="6" id="KW-1185">Reference proteome</keyword>
<evidence type="ECO:0000256" key="2">
    <source>
        <dbReference type="ARBA" id="ARBA00023125"/>
    </source>
</evidence>
<dbReference type="KEGG" id="cthd:CDO33_08260"/>
<dbReference type="PROSITE" id="PS00041">
    <property type="entry name" value="HTH_ARAC_FAMILY_1"/>
    <property type="match status" value="1"/>
</dbReference>
<organism evidence="5 6">
    <name type="scientific">Clostridium thermosuccinogenes</name>
    <dbReference type="NCBI Taxonomy" id="84032"/>
    <lineage>
        <taxon>Bacteria</taxon>
        <taxon>Bacillati</taxon>
        <taxon>Bacillota</taxon>
        <taxon>Clostridia</taxon>
        <taxon>Eubacteriales</taxon>
        <taxon>Clostridiaceae</taxon>
        <taxon>Clostridium</taxon>
    </lineage>
</organism>
<name>A0A2K2FA04_9CLOT</name>
<dbReference type="Pfam" id="PF02311">
    <property type="entry name" value="AraC_binding"/>
    <property type="match status" value="1"/>
</dbReference>
<dbReference type="OrthoDB" id="249627at2"/>
<dbReference type="InterPro" id="IPR009057">
    <property type="entry name" value="Homeodomain-like_sf"/>
</dbReference>
<dbReference type="InterPro" id="IPR018062">
    <property type="entry name" value="HTH_AraC-typ_CS"/>
</dbReference>
<dbReference type="GO" id="GO:0003700">
    <property type="term" value="F:DNA-binding transcription factor activity"/>
    <property type="evidence" value="ECO:0007669"/>
    <property type="project" value="InterPro"/>
</dbReference>
<dbReference type="GO" id="GO:0043565">
    <property type="term" value="F:sequence-specific DNA binding"/>
    <property type="evidence" value="ECO:0007669"/>
    <property type="project" value="InterPro"/>
</dbReference>
<dbReference type="InterPro" id="IPR014710">
    <property type="entry name" value="RmlC-like_jellyroll"/>
</dbReference>
<feature type="domain" description="HTH araC/xylS-type" evidence="4">
    <location>
        <begin position="169"/>
        <end position="267"/>
    </location>
</feature>
<dbReference type="Proteomes" id="UP000236151">
    <property type="component" value="Unassembled WGS sequence"/>
</dbReference>
<evidence type="ECO:0000313" key="6">
    <source>
        <dbReference type="Proteomes" id="UP000236151"/>
    </source>
</evidence>
<gene>
    <name evidence="5" type="ORF">CDQ84_14440</name>
</gene>
<sequence>MLNTGINVLWLAKCRYLYGQSVSRHAHRFFQYVYVMEGGGNIAIGETQYPFRKDHMYMIPAYFEHNFDIDKKEGLQTIEIKFDIEKEEILNEVSQMPLVMPVNSYVVRKNLEMMIEEGQEADIYYSDIANLKLCETLLHLLRAKEQKHITMIGKAMEPSLCSTDDPIFEPVIAFMRNNMHKAITLDMIADIACLEKTYFSKKFKEKYGSSPIHFLNDMRLFKAKELLTYSDMSITQISEQTGFQSIHYFSRFFSQKEGLSPYEFRQKHGRSVYLYFEEEQKVNDTI</sequence>
<dbReference type="PANTHER" id="PTHR43280">
    <property type="entry name" value="ARAC-FAMILY TRANSCRIPTIONAL REGULATOR"/>
    <property type="match status" value="1"/>
</dbReference>
<dbReference type="AlphaFoldDB" id="A0A2K2FA04"/>
<proteinExistence type="predicted"/>
<dbReference type="EMBL" id="NIOJ01000044">
    <property type="protein sequence ID" value="PNT96802.1"/>
    <property type="molecule type" value="Genomic_DNA"/>
</dbReference>
<evidence type="ECO:0000313" key="5">
    <source>
        <dbReference type="EMBL" id="PNT96802.1"/>
    </source>
</evidence>
<protein>
    <recommendedName>
        <fullName evidence="4">HTH araC/xylS-type domain-containing protein</fullName>
    </recommendedName>
</protein>
<comment type="caution">
    <text evidence="5">The sequence shown here is derived from an EMBL/GenBank/DDBJ whole genome shotgun (WGS) entry which is preliminary data.</text>
</comment>
<dbReference type="PANTHER" id="PTHR43280:SF28">
    <property type="entry name" value="HTH-TYPE TRANSCRIPTIONAL ACTIVATOR RHAS"/>
    <property type="match status" value="1"/>
</dbReference>
<reference evidence="5 6" key="1">
    <citation type="submission" date="2017-06" db="EMBL/GenBank/DDBJ databases">
        <title>Investigating the central metabolism of Clostridium thermosuccinogenes.</title>
        <authorList>
            <person name="Koendjbiharie J.G."/>
            <person name="van Kranenburg R."/>
        </authorList>
    </citation>
    <scope>NUCLEOTIDE SEQUENCE [LARGE SCALE GENOMIC DNA]</scope>
    <source>
        <strain evidence="5 6">DSM 5806</strain>
    </source>
</reference>
<keyword evidence="1" id="KW-0805">Transcription regulation</keyword>
<accession>A0A2K2FA04</accession>
<dbReference type="InterPro" id="IPR018060">
    <property type="entry name" value="HTH_AraC"/>
</dbReference>
<evidence type="ECO:0000256" key="3">
    <source>
        <dbReference type="ARBA" id="ARBA00023163"/>
    </source>
</evidence>
<evidence type="ECO:0000256" key="1">
    <source>
        <dbReference type="ARBA" id="ARBA00023015"/>
    </source>
</evidence>
<dbReference type="Gene3D" id="2.60.120.10">
    <property type="entry name" value="Jelly Rolls"/>
    <property type="match status" value="1"/>
</dbReference>
<keyword evidence="2" id="KW-0238">DNA-binding</keyword>
<dbReference type="SUPFAM" id="SSF51215">
    <property type="entry name" value="Regulatory protein AraC"/>
    <property type="match status" value="1"/>
</dbReference>
<dbReference type="RefSeq" id="WP_103082442.1">
    <property type="nucleotide sequence ID" value="NZ_CP021850.1"/>
</dbReference>
<dbReference type="PROSITE" id="PS01124">
    <property type="entry name" value="HTH_ARAC_FAMILY_2"/>
    <property type="match status" value="1"/>
</dbReference>
<dbReference type="SMART" id="SM00342">
    <property type="entry name" value="HTH_ARAC"/>
    <property type="match status" value="1"/>
</dbReference>